<accession>A0A1A3NU11</accession>
<sequence>MHCGGMSRTSIEIDEQLVAAAQRMYGLDSTQSVVDFALRRLVGEPLDRTEALALQGTGFDFTNDEIESLSDSGTAPTDQP</sequence>
<dbReference type="Proteomes" id="UP000093928">
    <property type="component" value="Unassembled WGS sequence"/>
</dbReference>
<dbReference type="OrthoDB" id="4563074at2"/>
<dbReference type="EMBL" id="LZLS01000138">
    <property type="protein sequence ID" value="OBK25436.1"/>
    <property type="molecule type" value="Genomic_DNA"/>
</dbReference>
<comment type="caution">
    <text evidence="1">The sequence shown here is derived from an EMBL/GenBank/DDBJ whole genome shotgun (WGS) entry which is preliminary data.</text>
</comment>
<gene>
    <name evidence="1" type="ORF">A5634_26465</name>
</gene>
<name>A0A1A3NU11_MYCAS</name>
<protein>
    <submittedName>
        <fullName evidence="1">Antitoxin VapB15</fullName>
    </submittedName>
</protein>
<reference evidence="1 2" key="1">
    <citation type="submission" date="2016-06" db="EMBL/GenBank/DDBJ databases">
        <authorList>
            <person name="Kjaerup R.B."/>
            <person name="Dalgaard T.S."/>
            <person name="Juul-Madsen H.R."/>
        </authorList>
    </citation>
    <scope>NUCLEOTIDE SEQUENCE [LARGE SCALE GENOMIC DNA]</scope>
    <source>
        <strain evidence="1 2">1165133.8</strain>
    </source>
</reference>
<dbReference type="AlphaFoldDB" id="A0A1A3NU11"/>
<dbReference type="InterPro" id="IPR019239">
    <property type="entry name" value="VapB_antitoxin"/>
</dbReference>
<proteinExistence type="predicted"/>
<evidence type="ECO:0000313" key="1">
    <source>
        <dbReference type="EMBL" id="OBK25436.1"/>
    </source>
</evidence>
<evidence type="ECO:0000313" key="2">
    <source>
        <dbReference type="Proteomes" id="UP000093928"/>
    </source>
</evidence>
<dbReference type="Pfam" id="PF09957">
    <property type="entry name" value="VapB_antitoxin"/>
    <property type="match status" value="1"/>
</dbReference>
<organism evidence="1 2">
    <name type="scientific">Mycobacterium asiaticum</name>
    <dbReference type="NCBI Taxonomy" id="1790"/>
    <lineage>
        <taxon>Bacteria</taxon>
        <taxon>Bacillati</taxon>
        <taxon>Actinomycetota</taxon>
        <taxon>Actinomycetes</taxon>
        <taxon>Mycobacteriales</taxon>
        <taxon>Mycobacteriaceae</taxon>
        <taxon>Mycobacterium</taxon>
    </lineage>
</organism>